<sequence>MDIDDEATVRRSSIAPCVTCGLCGGILRDATTVSECLHSFCRKCIYEKLEDEDNKHCPTCSADLACDPKLREFENERAQMAAACERTRILEERLQREFEISQSTARILERIDAYIGRGQALEAENARLREALENERADKAAAFQRTRVLEGRLQTESERIQIESEIGQKVEAALSKLLQDYQDLVLQISVSSKELAMLRNSFDMLEKENTVYKKSRKKFMGEDINFCCLMCAAPVKNLSVLNGAKILKVRIHF</sequence>
<evidence type="ECO:0000313" key="8">
    <source>
        <dbReference type="Proteomes" id="UP000823388"/>
    </source>
</evidence>
<dbReference type="PANTHER" id="PTHR46293:SF7">
    <property type="entry name" value="E3 UBIQUITIN PROTEIN LIGASE DRIP2"/>
    <property type="match status" value="1"/>
</dbReference>
<name>A0A8T0VBI0_PANVG</name>
<dbReference type="GO" id="GO:0008270">
    <property type="term" value="F:zinc ion binding"/>
    <property type="evidence" value="ECO:0007669"/>
    <property type="project" value="UniProtKB-KW"/>
</dbReference>
<evidence type="ECO:0000256" key="4">
    <source>
        <dbReference type="PROSITE-ProRule" id="PRU00175"/>
    </source>
</evidence>
<keyword evidence="3" id="KW-0862">Zinc</keyword>
<dbReference type="PROSITE" id="PS50089">
    <property type="entry name" value="ZF_RING_2"/>
    <property type="match status" value="1"/>
</dbReference>
<organism evidence="7 8">
    <name type="scientific">Panicum virgatum</name>
    <name type="common">Blackwell switchgrass</name>
    <dbReference type="NCBI Taxonomy" id="38727"/>
    <lineage>
        <taxon>Eukaryota</taxon>
        <taxon>Viridiplantae</taxon>
        <taxon>Streptophyta</taxon>
        <taxon>Embryophyta</taxon>
        <taxon>Tracheophyta</taxon>
        <taxon>Spermatophyta</taxon>
        <taxon>Magnoliopsida</taxon>
        <taxon>Liliopsida</taxon>
        <taxon>Poales</taxon>
        <taxon>Poaceae</taxon>
        <taxon>PACMAD clade</taxon>
        <taxon>Panicoideae</taxon>
        <taxon>Panicodae</taxon>
        <taxon>Paniceae</taxon>
        <taxon>Panicinae</taxon>
        <taxon>Panicum</taxon>
        <taxon>Panicum sect. Hiantes</taxon>
    </lineage>
</organism>
<dbReference type="Gene3D" id="3.30.40.10">
    <property type="entry name" value="Zinc/RING finger domain, C3HC4 (zinc finger)"/>
    <property type="match status" value="1"/>
</dbReference>
<keyword evidence="5" id="KW-0175">Coiled coil</keyword>
<proteinExistence type="predicted"/>
<evidence type="ECO:0000256" key="3">
    <source>
        <dbReference type="ARBA" id="ARBA00022833"/>
    </source>
</evidence>
<dbReference type="EMBL" id="CM029040">
    <property type="protein sequence ID" value="KAG2632098.1"/>
    <property type="molecule type" value="Genomic_DNA"/>
</dbReference>
<evidence type="ECO:0000313" key="7">
    <source>
        <dbReference type="EMBL" id="KAG2632098.1"/>
    </source>
</evidence>
<keyword evidence="1" id="KW-0479">Metal-binding</keyword>
<dbReference type="SMART" id="SM00184">
    <property type="entry name" value="RING"/>
    <property type="match status" value="1"/>
</dbReference>
<dbReference type="InterPro" id="IPR044807">
    <property type="entry name" value="DRIP1-like"/>
</dbReference>
<accession>A0A8T0VBI0</accession>
<keyword evidence="2 4" id="KW-0863">Zinc-finger</keyword>
<feature type="coiled-coil region" evidence="5">
    <location>
        <begin position="118"/>
        <end position="145"/>
    </location>
</feature>
<comment type="caution">
    <text evidence="7">The sequence shown here is derived from an EMBL/GenBank/DDBJ whole genome shotgun (WGS) entry which is preliminary data.</text>
</comment>
<evidence type="ECO:0000256" key="1">
    <source>
        <dbReference type="ARBA" id="ARBA00022723"/>
    </source>
</evidence>
<dbReference type="SUPFAM" id="SSF57850">
    <property type="entry name" value="RING/U-box"/>
    <property type="match status" value="1"/>
</dbReference>
<dbReference type="AlphaFoldDB" id="A0A8T0VBI0"/>
<dbReference type="InterPro" id="IPR001841">
    <property type="entry name" value="Znf_RING"/>
</dbReference>
<keyword evidence="8" id="KW-1185">Reference proteome</keyword>
<dbReference type="InterPro" id="IPR013083">
    <property type="entry name" value="Znf_RING/FYVE/PHD"/>
</dbReference>
<gene>
    <name evidence="7" type="ORF">PVAP13_2NG062600</name>
</gene>
<evidence type="ECO:0000259" key="6">
    <source>
        <dbReference type="PROSITE" id="PS50089"/>
    </source>
</evidence>
<evidence type="ECO:0000256" key="2">
    <source>
        <dbReference type="ARBA" id="ARBA00022771"/>
    </source>
</evidence>
<dbReference type="GO" id="GO:0004842">
    <property type="term" value="F:ubiquitin-protein transferase activity"/>
    <property type="evidence" value="ECO:0007669"/>
    <property type="project" value="InterPro"/>
</dbReference>
<dbReference type="PANTHER" id="PTHR46293">
    <property type="entry name" value="E3 UBIQUITIN PROTEIN LIGASE DRIP1"/>
    <property type="match status" value="1"/>
</dbReference>
<dbReference type="Pfam" id="PF13923">
    <property type="entry name" value="zf-C3HC4_2"/>
    <property type="match status" value="1"/>
</dbReference>
<evidence type="ECO:0000256" key="5">
    <source>
        <dbReference type="SAM" id="Coils"/>
    </source>
</evidence>
<reference evidence="7" key="1">
    <citation type="submission" date="2020-05" db="EMBL/GenBank/DDBJ databases">
        <title>WGS assembly of Panicum virgatum.</title>
        <authorList>
            <person name="Lovell J.T."/>
            <person name="Jenkins J."/>
            <person name="Shu S."/>
            <person name="Juenger T.E."/>
            <person name="Schmutz J."/>
        </authorList>
    </citation>
    <scope>NUCLEOTIDE SEQUENCE</scope>
    <source>
        <strain evidence="7">AP13</strain>
    </source>
</reference>
<protein>
    <recommendedName>
        <fullName evidence="6">RING-type domain-containing protein</fullName>
    </recommendedName>
</protein>
<dbReference type="CDD" id="cd16525">
    <property type="entry name" value="RING-HC_PCGF"/>
    <property type="match status" value="1"/>
</dbReference>
<feature type="domain" description="RING-type" evidence="6">
    <location>
        <begin position="20"/>
        <end position="61"/>
    </location>
</feature>
<dbReference type="Proteomes" id="UP000823388">
    <property type="component" value="Chromosome 2N"/>
</dbReference>
<dbReference type="InterPro" id="IPR017907">
    <property type="entry name" value="Znf_RING_CS"/>
</dbReference>
<dbReference type="PROSITE" id="PS00518">
    <property type="entry name" value="ZF_RING_1"/>
    <property type="match status" value="1"/>
</dbReference>